<gene>
    <name evidence="5" type="ORF">GCM10007860_30430</name>
</gene>
<proteinExistence type="inferred from homology"/>
<dbReference type="SUPFAM" id="SSF111369">
    <property type="entry name" value="HlyD-like secretion proteins"/>
    <property type="match status" value="1"/>
</dbReference>
<dbReference type="NCBIfam" id="TIGR01730">
    <property type="entry name" value="RND_mfp"/>
    <property type="match status" value="1"/>
</dbReference>
<evidence type="ECO:0000256" key="2">
    <source>
        <dbReference type="SAM" id="SignalP"/>
    </source>
</evidence>
<evidence type="ECO:0000313" key="5">
    <source>
        <dbReference type="EMBL" id="GLS05882.1"/>
    </source>
</evidence>
<dbReference type="Pfam" id="PF25917">
    <property type="entry name" value="BSH_RND"/>
    <property type="match status" value="1"/>
</dbReference>
<evidence type="ECO:0000259" key="4">
    <source>
        <dbReference type="Pfam" id="PF25917"/>
    </source>
</evidence>
<name>A0ABQ6BWU4_9NEIS</name>
<keyword evidence="6" id="KW-1185">Reference proteome</keyword>
<comment type="caution">
    <text evidence="5">The sequence shown here is derived from an EMBL/GenBank/DDBJ whole genome shotgun (WGS) entry which is preliminary data.</text>
</comment>
<dbReference type="PANTHER" id="PTHR30469">
    <property type="entry name" value="MULTIDRUG RESISTANCE PROTEIN MDTA"/>
    <property type="match status" value="1"/>
</dbReference>
<reference evidence="6" key="1">
    <citation type="journal article" date="2019" name="Int. J. Syst. Evol. Microbiol.">
        <title>The Global Catalogue of Microorganisms (GCM) 10K type strain sequencing project: providing services to taxonomists for standard genome sequencing and annotation.</title>
        <authorList>
            <consortium name="The Broad Institute Genomics Platform"/>
            <consortium name="The Broad Institute Genome Sequencing Center for Infectious Disease"/>
            <person name="Wu L."/>
            <person name="Ma J."/>
        </authorList>
    </citation>
    <scope>NUCLEOTIDE SEQUENCE [LARGE SCALE GENOMIC DNA]</scope>
    <source>
        <strain evidence="6">NBRC 104970</strain>
    </source>
</reference>
<dbReference type="Gene3D" id="2.40.50.100">
    <property type="match status" value="1"/>
</dbReference>
<comment type="similarity">
    <text evidence="1">Belongs to the membrane fusion protein (MFP) (TC 8.A.1) family.</text>
</comment>
<evidence type="ECO:0000256" key="1">
    <source>
        <dbReference type="ARBA" id="ARBA00009477"/>
    </source>
</evidence>
<feature type="signal peptide" evidence="2">
    <location>
        <begin position="1"/>
        <end position="24"/>
    </location>
</feature>
<evidence type="ECO:0000259" key="3">
    <source>
        <dbReference type="Pfam" id="PF25876"/>
    </source>
</evidence>
<dbReference type="EMBL" id="BSOZ01000072">
    <property type="protein sequence ID" value="GLS05882.1"/>
    <property type="molecule type" value="Genomic_DNA"/>
</dbReference>
<dbReference type="Gene3D" id="2.40.30.170">
    <property type="match status" value="1"/>
</dbReference>
<organism evidence="5 6">
    <name type="scientific">Chitiniphilus shinanonensis</name>
    <dbReference type="NCBI Taxonomy" id="553088"/>
    <lineage>
        <taxon>Bacteria</taxon>
        <taxon>Pseudomonadati</taxon>
        <taxon>Pseudomonadota</taxon>
        <taxon>Betaproteobacteria</taxon>
        <taxon>Neisseriales</taxon>
        <taxon>Chitinibacteraceae</taxon>
        <taxon>Chitiniphilus</taxon>
    </lineage>
</organism>
<evidence type="ECO:0000313" key="6">
    <source>
        <dbReference type="Proteomes" id="UP001156836"/>
    </source>
</evidence>
<feature type="domain" description="Multidrug resistance protein MdtA-like barrel-sandwich hybrid" evidence="4">
    <location>
        <begin position="65"/>
        <end position="192"/>
    </location>
</feature>
<sequence>MIDMLYARPVGALLAAILAASVQAAPTAVPAKPAAKPTVAPAAPGNFAGADKDGRIRTQLVARESVVISSEINAKIARLPWKEGDSFRAGQALVTFDCSLFQAQLRKAEATHEAARKLLDTNRRLAELNSVGKLEVEQAEAKVKEAAAETAYMRTTVGKCTIPAPFNGRVAKRVASSYEFVTSGKPLLEIVDTGALELQMIVPSKWLARIKVGTPFTVQVDELNQSYPAQVLRIGARIDPVSQTISITGRITGNHPDLLPGMSGWAGAFAQ</sequence>
<dbReference type="Proteomes" id="UP001156836">
    <property type="component" value="Unassembled WGS sequence"/>
</dbReference>
<dbReference type="InterPro" id="IPR006143">
    <property type="entry name" value="RND_pump_MFP"/>
</dbReference>
<dbReference type="Gene3D" id="1.10.287.470">
    <property type="entry name" value="Helix hairpin bin"/>
    <property type="match status" value="1"/>
</dbReference>
<keyword evidence="2" id="KW-0732">Signal</keyword>
<dbReference type="Pfam" id="PF25876">
    <property type="entry name" value="HH_MFP_RND"/>
    <property type="match status" value="1"/>
</dbReference>
<accession>A0ABQ6BWU4</accession>
<evidence type="ECO:0008006" key="7">
    <source>
        <dbReference type="Google" id="ProtNLM"/>
    </source>
</evidence>
<dbReference type="InterPro" id="IPR058625">
    <property type="entry name" value="MdtA-like_BSH"/>
</dbReference>
<feature type="domain" description="Multidrug resistance protein MdtA-like alpha-helical hairpin" evidence="3">
    <location>
        <begin position="101"/>
        <end position="153"/>
    </location>
</feature>
<dbReference type="PANTHER" id="PTHR30469:SF15">
    <property type="entry name" value="HLYD FAMILY OF SECRETION PROTEINS"/>
    <property type="match status" value="1"/>
</dbReference>
<dbReference type="RefSeq" id="WP_018746712.1">
    <property type="nucleotide sequence ID" value="NZ_BSOZ01000072.1"/>
</dbReference>
<protein>
    <recommendedName>
        <fullName evidence="7">RND family efflux transporter MFP subunit</fullName>
    </recommendedName>
</protein>
<dbReference type="InterPro" id="IPR058624">
    <property type="entry name" value="MdtA-like_HH"/>
</dbReference>
<feature type="chain" id="PRO_5045946019" description="RND family efflux transporter MFP subunit" evidence="2">
    <location>
        <begin position="25"/>
        <end position="271"/>
    </location>
</feature>